<dbReference type="SUPFAM" id="SSF158791">
    <property type="entry name" value="MgtE N-terminal domain-like"/>
    <property type="match status" value="1"/>
</dbReference>
<evidence type="ECO:0000313" key="3">
    <source>
        <dbReference type="EMBL" id="MRU24459.1"/>
    </source>
</evidence>
<dbReference type="PANTHER" id="PTHR43773:SF1">
    <property type="entry name" value="MAGNESIUM TRANSPORTER MGTE"/>
    <property type="match status" value="1"/>
</dbReference>
<proteinExistence type="predicted"/>
<name>A0A9Q4QSZ3_XYLFS</name>
<dbReference type="InterPro" id="IPR006668">
    <property type="entry name" value="Mg_transptr_MgtE_intracell_dom"/>
</dbReference>
<dbReference type="AlphaFoldDB" id="A0A9Q4QSZ3"/>
<dbReference type="GO" id="GO:0016020">
    <property type="term" value="C:membrane"/>
    <property type="evidence" value="ECO:0007669"/>
    <property type="project" value="InterPro"/>
</dbReference>
<dbReference type="Gene3D" id="3.10.580.10">
    <property type="entry name" value="CBS-domain"/>
    <property type="match status" value="1"/>
</dbReference>
<feature type="compositionally biased region" description="Polar residues" evidence="1">
    <location>
        <begin position="141"/>
        <end position="162"/>
    </location>
</feature>
<sequence>MRESLLATMDMEEIIAAVEDLDIDNLANLVDDLPNTVIDQRLQSMDGESRKRLEQAISYPEDSVGRLMNPDTITVHANVNVDMVLGQLRLRAELRDHTDNLYVVSHHHQYLGRVSLATLVTHQPNTQPSTSKNTLKKSHANFLTTTGSPPQSSTKTTPFSAISLSTTSSTSSVNKPNTKP</sequence>
<feature type="domain" description="Magnesium transporter MgtE intracellular" evidence="2">
    <location>
        <begin position="2"/>
        <end position="62"/>
    </location>
</feature>
<dbReference type="PANTHER" id="PTHR43773">
    <property type="entry name" value="MAGNESIUM TRANSPORTER MGTE"/>
    <property type="match status" value="1"/>
</dbReference>
<feature type="region of interest" description="Disordered" evidence="1">
    <location>
        <begin position="141"/>
        <end position="180"/>
    </location>
</feature>
<dbReference type="GO" id="GO:0015095">
    <property type="term" value="F:magnesium ion transmembrane transporter activity"/>
    <property type="evidence" value="ECO:0007669"/>
    <property type="project" value="InterPro"/>
</dbReference>
<evidence type="ECO:0000259" key="2">
    <source>
        <dbReference type="Pfam" id="PF03448"/>
    </source>
</evidence>
<dbReference type="Proteomes" id="UP000474061">
    <property type="component" value="Unassembled WGS sequence"/>
</dbReference>
<evidence type="ECO:0000256" key="1">
    <source>
        <dbReference type="SAM" id="MobiDB-lite"/>
    </source>
</evidence>
<dbReference type="Pfam" id="PF03448">
    <property type="entry name" value="MgtE_N"/>
    <property type="match status" value="1"/>
</dbReference>
<dbReference type="InterPro" id="IPR006669">
    <property type="entry name" value="MgtE_transporter"/>
</dbReference>
<evidence type="ECO:0000313" key="4">
    <source>
        <dbReference type="Proteomes" id="UP000474061"/>
    </source>
</evidence>
<organism evidence="3 4">
    <name type="scientific">Xylella fastidiosa subsp. multiplex</name>
    <dbReference type="NCBI Taxonomy" id="644357"/>
    <lineage>
        <taxon>Bacteria</taxon>
        <taxon>Pseudomonadati</taxon>
        <taxon>Pseudomonadota</taxon>
        <taxon>Gammaproteobacteria</taxon>
        <taxon>Lysobacterales</taxon>
        <taxon>Lysobacteraceae</taxon>
        <taxon>Xylella</taxon>
    </lineage>
</organism>
<reference evidence="3" key="1">
    <citation type="submission" date="2019-05" db="EMBL/GenBank/DDBJ databases">
        <authorList>
            <person name="Castillo A."/>
            <person name="Giampetruzzi A."/>
            <person name="Landa B."/>
            <person name="Saponari M."/>
            <person name="Almeida R.P.P."/>
            <person name="Moralejo E."/>
            <person name="Marco-Noales E."/>
            <person name="Velasco-Amo M.P."/>
            <person name="Roman-Ecija M."/>
            <person name="Navarro I."/>
            <person name="Monterde A."/>
            <person name="Barbe S."/>
        </authorList>
    </citation>
    <scope>NUCLEOTIDE SEQUENCE</scope>
    <source>
        <strain evidence="3">XYL1981</strain>
    </source>
</reference>
<dbReference type="InterPro" id="IPR046342">
    <property type="entry name" value="CBS_dom_sf"/>
</dbReference>
<comment type="caution">
    <text evidence="3">The sequence shown here is derived from an EMBL/GenBank/DDBJ whole genome shotgun (WGS) entry which is preliminary data.</text>
</comment>
<gene>
    <name evidence="3" type="ORF">FG476_10470</name>
</gene>
<dbReference type="SUPFAM" id="SSF54631">
    <property type="entry name" value="CBS-domain pair"/>
    <property type="match status" value="1"/>
</dbReference>
<protein>
    <submittedName>
        <fullName evidence="3">Magnesium transporter</fullName>
    </submittedName>
</protein>
<reference evidence="3" key="2">
    <citation type="journal article" date="2020" name="Appl. Environ. Microbiol.">
        <title>Multiple intercontinental introductions associated with the emergence of a plant pathogen in Europe.</title>
        <authorList>
            <person name="Landa B.B."/>
            <person name="Castillo A.I."/>
            <person name="Giampetruzzi A."/>
            <person name="Kahn A."/>
            <person name="Roman-Ecija M."/>
            <person name="Velasco-Amo M.P."/>
            <person name="Navas-Cortes J.A."/>
            <person name="Marco-Noales E."/>
            <person name="Barbe S."/>
            <person name="Moralejo E."/>
            <person name="Coletta-Filho H.D."/>
            <person name="Saldarelli P."/>
            <person name="Saponari M."/>
            <person name="Almeida R.P.P."/>
        </authorList>
    </citation>
    <scope>NUCLEOTIDE SEQUENCE</scope>
    <source>
        <strain evidence="3">XYL1981</strain>
    </source>
</reference>
<dbReference type="EMBL" id="VDCJ01000351">
    <property type="protein sequence ID" value="MRU24459.1"/>
    <property type="molecule type" value="Genomic_DNA"/>
</dbReference>
<accession>A0A9Q4QSZ3</accession>
<feature type="compositionally biased region" description="Low complexity" evidence="1">
    <location>
        <begin position="163"/>
        <end position="172"/>
    </location>
</feature>